<feature type="transmembrane region" description="Helical" evidence="5">
    <location>
        <begin position="77"/>
        <end position="95"/>
    </location>
</feature>
<feature type="transmembrane region" description="Helical" evidence="5">
    <location>
        <begin position="246"/>
        <end position="271"/>
    </location>
</feature>
<proteinExistence type="predicted"/>
<evidence type="ECO:0000256" key="3">
    <source>
        <dbReference type="ARBA" id="ARBA00022989"/>
    </source>
</evidence>
<evidence type="ECO:0000313" key="8">
    <source>
        <dbReference type="Proteomes" id="UP000186218"/>
    </source>
</evidence>
<dbReference type="RefSeq" id="WP_143690163.1">
    <property type="nucleotide sequence ID" value="NZ_FTNT01000001.1"/>
</dbReference>
<dbReference type="Pfam" id="PF04932">
    <property type="entry name" value="Wzy_C"/>
    <property type="match status" value="1"/>
</dbReference>
<dbReference type="PANTHER" id="PTHR37422">
    <property type="entry name" value="TEICHURONIC ACID BIOSYNTHESIS PROTEIN TUAE"/>
    <property type="match status" value="1"/>
</dbReference>
<keyword evidence="8" id="KW-1185">Reference proteome</keyword>
<dbReference type="InterPro" id="IPR007016">
    <property type="entry name" value="O-antigen_ligase-rel_domated"/>
</dbReference>
<dbReference type="OrthoDB" id="4377026at2"/>
<feature type="transmembrane region" description="Helical" evidence="5">
    <location>
        <begin position="154"/>
        <end position="172"/>
    </location>
</feature>
<dbReference type="Proteomes" id="UP000186218">
    <property type="component" value="Unassembled WGS sequence"/>
</dbReference>
<feature type="transmembrane region" description="Helical" evidence="5">
    <location>
        <begin position="220"/>
        <end position="240"/>
    </location>
</feature>
<feature type="transmembrane region" description="Helical" evidence="5">
    <location>
        <begin position="422"/>
        <end position="444"/>
    </location>
</feature>
<gene>
    <name evidence="7" type="ORF">SAMN05445060_0469</name>
</gene>
<evidence type="ECO:0000259" key="6">
    <source>
        <dbReference type="Pfam" id="PF04932"/>
    </source>
</evidence>
<feature type="domain" description="O-antigen ligase-related" evidence="6">
    <location>
        <begin position="246"/>
        <end position="373"/>
    </location>
</feature>
<keyword evidence="4 5" id="KW-0472">Membrane</keyword>
<organism evidence="7 8">
    <name type="scientific">Williamsia sterculiae</name>
    <dbReference type="NCBI Taxonomy" id="1344003"/>
    <lineage>
        <taxon>Bacteria</taxon>
        <taxon>Bacillati</taxon>
        <taxon>Actinomycetota</taxon>
        <taxon>Actinomycetes</taxon>
        <taxon>Mycobacteriales</taxon>
        <taxon>Nocardiaceae</taxon>
        <taxon>Williamsia</taxon>
    </lineage>
</organism>
<protein>
    <recommendedName>
        <fullName evidence="6">O-antigen ligase-related domain-containing protein</fullName>
    </recommendedName>
</protein>
<dbReference type="STRING" id="1344003.SAMN05445060_0469"/>
<dbReference type="InterPro" id="IPR051533">
    <property type="entry name" value="WaaL-like"/>
</dbReference>
<accession>A0A1N7CZQ7</accession>
<keyword evidence="3 5" id="KW-1133">Transmembrane helix</keyword>
<name>A0A1N7CZQ7_9NOCA</name>
<reference evidence="7 8" key="1">
    <citation type="submission" date="2017-01" db="EMBL/GenBank/DDBJ databases">
        <authorList>
            <person name="Mah S.A."/>
            <person name="Swanson W.J."/>
            <person name="Moy G.W."/>
            <person name="Vacquier V.D."/>
        </authorList>
    </citation>
    <scope>NUCLEOTIDE SEQUENCE [LARGE SCALE GENOMIC DNA]</scope>
    <source>
        <strain evidence="7 8">CPCC 203464</strain>
    </source>
</reference>
<feature type="transmembrane region" description="Helical" evidence="5">
    <location>
        <begin position="6"/>
        <end position="25"/>
    </location>
</feature>
<dbReference type="PANTHER" id="PTHR37422:SF13">
    <property type="entry name" value="LIPOPOLYSACCHARIDE BIOSYNTHESIS PROTEIN PA4999-RELATED"/>
    <property type="match status" value="1"/>
</dbReference>
<dbReference type="EMBL" id="FTNT01000001">
    <property type="protein sequence ID" value="SIR69069.1"/>
    <property type="molecule type" value="Genomic_DNA"/>
</dbReference>
<feature type="transmembrane region" description="Helical" evidence="5">
    <location>
        <begin position="399"/>
        <end position="416"/>
    </location>
</feature>
<dbReference type="GO" id="GO:0016020">
    <property type="term" value="C:membrane"/>
    <property type="evidence" value="ECO:0007669"/>
    <property type="project" value="UniProtKB-SubCell"/>
</dbReference>
<sequence>MPVRRATHIALVVLFPSLVTLGFFATEGIARFALPALALLLVGAWIGLRHPLVFYWALAFSLGAVPFGSLPGVHLPLVFTFSVAVIFAALLHPTAVGKVTALELTVVLLFLTSTLSLVATGSTTTDLMEYMKWSVATLVVFALLRLPRHQLRRFGQIFVVGTTLAAMFAVVIRAADPTGRMITVLAPIGYGKAAEGSRFVYTPGGTETVRLAGTFVDPNAAGIILFVALLVCFVVIGHRIRWVMAGVLFVAIVLTLSRAALFSFIGGVVLVLAFHQLRKSQRLAIVGAFMAAALAAFAVPSVRNRVFSSFSGNDAGSSARGDALRDFPGLMAGHWPFGLGWGRKEFVDEAAAFQVNYVANAPLLTIYRGGFIAGLAFLAVMIVGIVMSYQCVRSRRWEYGLFGGGFIAFCLIALQLDFPVVTIPSVTTAFSVLLVFLVVTWELATGRTTAARGSRSETLPVAATTTTVRSARAPLN</sequence>
<evidence type="ECO:0000313" key="7">
    <source>
        <dbReference type="EMBL" id="SIR69069.1"/>
    </source>
</evidence>
<dbReference type="AlphaFoldDB" id="A0A1N7CZQ7"/>
<comment type="subcellular location">
    <subcellularLocation>
        <location evidence="1">Membrane</location>
        <topology evidence="1">Multi-pass membrane protein</topology>
    </subcellularLocation>
</comment>
<keyword evidence="2 5" id="KW-0812">Transmembrane</keyword>
<feature type="transmembrane region" description="Helical" evidence="5">
    <location>
        <begin position="283"/>
        <end position="302"/>
    </location>
</feature>
<evidence type="ECO:0000256" key="1">
    <source>
        <dbReference type="ARBA" id="ARBA00004141"/>
    </source>
</evidence>
<feature type="transmembrane region" description="Helical" evidence="5">
    <location>
        <begin position="366"/>
        <end position="387"/>
    </location>
</feature>
<evidence type="ECO:0000256" key="5">
    <source>
        <dbReference type="SAM" id="Phobius"/>
    </source>
</evidence>
<evidence type="ECO:0000256" key="4">
    <source>
        <dbReference type="ARBA" id="ARBA00023136"/>
    </source>
</evidence>
<evidence type="ECO:0000256" key="2">
    <source>
        <dbReference type="ARBA" id="ARBA00022692"/>
    </source>
</evidence>
<feature type="transmembrane region" description="Helical" evidence="5">
    <location>
        <begin position="101"/>
        <end position="118"/>
    </location>
</feature>